<keyword evidence="2" id="KW-0064">Aspartyl protease</keyword>
<evidence type="ECO:0000313" key="7">
    <source>
        <dbReference type="Proteomes" id="UP001458880"/>
    </source>
</evidence>
<dbReference type="PANTHER" id="PTHR37984:SF5">
    <property type="entry name" value="PROTEIN NYNRIN-LIKE"/>
    <property type="match status" value="1"/>
</dbReference>
<keyword evidence="3" id="KW-0511">Multifunctional enzyme</keyword>
<keyword evidence="2" id="KW-0378">Hydrolase</keyword>
<dbReference type="GO" id="GO:0008270">
    <property type="term" value="F:zinc ion binding"/>
    <property type="evidence" value="ECO:0007669"/>
    <property type="project" value="InterPro"/>
</dbReference>
<reference evidence="6 7" key="1">
    <citation type="journal article" date="2024" name="BMC Genomics">
        <title>De novo assembly and annotation of Popillia japonica's genome with initial clues to its potential as an invasive pest.</title>
        <authorList>
            <person name="Cucini C."/>
            <person name="Boschi S."/>
            <person name="Funari R."/>
            <person name="Cardaioli E."/>
            <person name="Iannotti N."/>
            <person name="Marturano G."/>
            <person name="Paoli F."/>
            <person name="Bruttini M."/>
            <person name="Carapelli A."/>
            <person name="Frati F."/>
            <person name="Nardi F."/>
        </authorList>
    </citation>
    <scope>NUCLEOTIDE SEQUENCE [LARGE SCALE GENOMIC DNA]</scope>
    <source>
        <strain evidence="6">DMR45628</strain>
    </source>
</reference>
<evidence type="ECO:0000259" key="5">
    <source>
        <dbReference type="Pfam" id="PF17919"/>
    </source>
</evidence>
<dbReference type="InterPro" id="IPR050951">
    <property type="entry name" value="Retrovirus_Pol_polyprotein"/>
</dbReference>
<dbReference type="GO" id="GO:0006508">
    <property type="term" value="P:proteolysis"/>
    <property type="evidence" value="ECO:0007669"/>
    <property type="project" value="UniProtKB-KW"/>
</dbReference>
<dbReference type="EMBL" id="JASPKY010000311">
    <property type="protein sequence ID" value="KAK9709334.1"/>
    <property type="molecule type" value="Genomic_DNA"/>
</dbReference>
<keyword evidence="6" id="KW-0548">Nucleotidyltransferase</keyword>
<sequence length="252" mass="28658">MSTTSNSTSVIPNLFQKIPDFDGEPNKAQTWLNDLEGVQILHSLPDNYIFETARKERTSRVMYKNHPKPMTQENKEKGYENKRDNTVPTDKNKETINQRKSSKPYLPARNEENKPLCFACKKYGHVSKYCSENQRQAKSNIATTPASQDYAKISKPLTKLLSKSSEWIWGNEQEAAFEKLKQELAGDNVLILYSHEAYTELHTDASQLGLGAALLQRGPDGLMRPVVYISRQTTPDESKYHANELETLCVIC</sequence>
<dbReference type="PANTHER" id="PTHR37984">
    <property type="entry name" value="PROTEIN CBG26694"/>
    <property type="match status" value="1"/>
</dbReference>
<evidence type="ECO:0000256" key="1">
    <source>
        <dbReference type="ARBA" id="ARBA00022670"/>
    </source>
</evidence>
<dbReference type="InterPro" id="IPR043128">
    <property type="entry name" value="Rev_trsase/Diguanyl_cyclase"/>
</dbReference>
<gene>
    <name evidence="6" type="ORF">QE152_g26674</name>
</gene>
<keyword evidence="7" id="KW-1185">Reference proteome</keyword>
<dbReference type="SUPFAM" id="SSF57756">
    <property type="entry name" value="Retrovirus zinc finger-like domains"/>
    <property type="match status" value="1"/>
</dbReference>
<dbReference type="Proteomes" id="UP001458880">
    <property type="component" value="Unassembled WGS sequence"/>
</dbReference>
<evidence type="ECO:0000256" key="3">
    <source>
        <dbReference type="ARBA" id="ARBA00023268"/>
    </source>
</evidence>
<evidence type="ECO:0000313" key="6">
    <source>
        <dbReference type="EMBL" id="KAK9709334.1"/>
    </source>
</evidence>
<dbReference type="GO" id="GO:0003964">
    <property type="term" value="F:RNA-directed DNA polymerase activity"/>
    <property type="evidence" value="ECO:0007669"/>
    <property type="project" value="UniProtKB-KW"/>
</dbReference>
<feature type="compositionally biased region" description="Basic and acidic residues" evidence="4">
    <location>
        <begin position="73"/>
        <end position="97"/>
    </location>
</feature>
<comment type="caution">
    <text evidence="6">The sequence shown here is derived from an EMBL/GenBank/DDBJ whole genome shotgun (WGS) entry which is preliminary data.</text>
</comment>
<dbReference type="Gene3D" id="3.30.70.270">
    <property type="match status" value="1"/>
</dbReference>
<dbReference type="InterPro" id="IPR036875">
    <property type="entry name" value="Znf_CCHC_sf"/>
</dbReference>
<keyword evidence="6" id="KW-0695">RNA-directed DNA polymerase</keyword>
<keyword evidence="1" id="KW-0645">Protease</keyword>
<name>A0AAW1JYK0_POPJA</name>
<dbReference type="AlphaFoldDB" id="A0AAW1JYK0"/>
<dbReference type="InterPro" id="IPR041577">
    <property type="entry name" value="RT_RNaseH_2"/>
</dbReference>
<evidence type="ECO:0000256" key="4">
    <source>
        <dbReference type="SAM" id="MobiDB-lite"/>
    </source>
</evidence>
<accession>A0AAW1JYK0</accession>
<dbReference type="GO" id="GO:0003676">
    <property type="term" value="F:nucleic acid binding"/>
    <property type="evidence" value="ECO:0007669"/>
    <property type="project" value="InterPro"/>
</dbReference>
<proteinExistence type="predicted"/>
<organism evidence="6 7">
    <name type="scientific">Popillia japonica</name>
    <name type="common">Japanese beetle</name>
    <dbReference type="NCBI Taxonomy" id="7064"/>
    <lineage>
        <taxon>Eukaryota</taxon>
        <taxon>Metazoa</taxon>
        <taxon>Ecdysozoa</taxon>
        <taxon>Arthropoda</taxon>
        <taxon>Hexapoda</taxon>
        <taxon>Insecta</taxon>
        <taxon>Pterygota</taxon>
        <taxon>Neoptera</taxon>
        <taxon>Endopterygota</taxon>
        <taxon>Coleoptera</taxon>
        <taxon>Polyphaga</taxon>
        <taxon>Scarabaeiformia</taxon>
        <taxon>Scarabaeidae</taxon>
        <taxon>Rutelinae</taxon>
        <taxon>Popillia</taxon>
    </lineage>
</organism>
<dbReference type="GO" id="GO:0004190">
    <property type="term" value="F:aspartic-type endopeptidase activity"/>
    <property type="evidence" value="ECO:0007669"/>
    <property type="project" value="UniProtKB-KW"/>
</dbReference>
<protein>
    <submittedName>
        <fullName evidence="6">RNase H-like domain found in reverse transcriptase</fullName>
    </submittedName>
</protein>
<evidence type="ECO:0000256" key="2">
    <source>
        <dbReference type="ARBA" id="ARBA00022750"/>
    </source>
</evidence>
<feature type="region of interest" description="Disordered" evidence="4">
    <location>
        <begin position="64"/>
        <end position="108"/>
    </location>
</feature>
<feature type="domain" description="Reverse transcriptase/retrotransposon-derived protein RNase H-like" evidence="5">
    <location>
        <begin position="169"/>
        <end position="251"/>
    </location>
</feature>
<dbReference type="Pfam" id="PF17919">
    <property type="entry name" value="RT_RNaseH_2"/>
    <property type="match status" value="1"/>
</dbReference>
<dbReference type="InterPro" id="IPR043502">
    <property type="entry name" value="DNA/RNA_pol_sf"/>
</dbReference>
<dbReference type="SUPFAM" id="SSF56672">
    <property type="entry name" value="DNA/RNA polymerases"/>
    <property type="match status" value="1"/>
</dbReference>
<keyword evidence="6" id="KW-0808">Transferase</keyword>